<keyword evidence="3" id="KW-1185">Reference proteome</keyword>
<sequence>MTANAPYYQMHPGQFMTTSNNANAAAPQFVAGDEEYDLADPAAVATPPDHRPLSPHLYPEHSARQTSVDHTLEENHNLVELLEAATAAGNAAKAMDMSDIDRTISASSQCRGKRKRSIGSPAVDASQQADDSIAARRRTHGSPTDPQLQGDVCNMRGSIASGSASPSSESRLNDARATGVHSAAALFRRASERTSRKYTRPPMSKVFMSLQLSPENFLQLQASAKAYMLDSAYPERQNCVGNRGKGDTDMVKLRLFNCVRDFLSNGIGEQFFGEHVEKPGEKDALEAARALGEAETPNPNQRLTWPKDGNKIIGLVTPLMRRMVTNERQRQYAIETRKGGSKKKDKEGSVDPVVQQGGSRDEHGLEHHLQTAFDPSLSHSCRYSQANLTSPVMGVTSEQCPSQEQLCLADLEQKTQHHGPAASALKLSRADTAEPHLSHINIFLLGPSSATTPCAKLDERRITAEPQAHLAWYDYNDFIREVISLLQGAVANHPHPEPSAIPIQQPGSNNLRGLAAAANALQTEHVPQVSIAMSRSTSGATASEVPLVEEVSPTSASAVPLHSTSDADKRLLSCCVIKSLGPEGWRQICNADDWYSVLREKAFAVWADGVCNVLVEMVGQIAVGS</sequence>
<feature type="region of interest" description="Disordered" evidence="1">
    <location>
        <begin position="105"/>
        <end position="176"/>
    </location>
</feature>
<dbReference type="Proteomes" id="UP001056012">
    <property type="component" value="Chromosome 8"/>
</dbReference>
<feature type="region of interest" description="Disordered" evidence="1">
    <location>
        <begin position="327"/>
        <end position="363"/>
    </location>
</feature>
<evidence type="ECO:0000313" key="2">
    <source>
        <dbReference type="EMBL" id="USP82737.1"/>
    </source>
</evidence>
<dbReference type="OrthoDB" id="5373017at2759"/>
<protein>
    <submittedName>
        <fullName evidence="2">Uncharacterized protein</fullName>
    </submittedName>
</protein>
<dbReference type="EMBL" id="CP089281">
    <property type="protein sequence ID" value="USP82737.1"/>
    <property type="molecule type" value="Genomic_DNA"/>
</dbReference>
<accession>A0A9Q8ZG24</accession>
<feature type="compositionally biased region" description="Low complexity" evidence="1">
    <location>
        <begin position="120"/>
        <end position="132"/>
    </location>
</feature>
<evidence type="ECO:0000313" key="3">
    <source>
        <dbReference type="Proteomes" id="UP001056012"/>
    </source>
</evidence>
<feature type="compositionally biased region" description="Low complexity" evidence="1">
    <location>
        <begin position="157"/>
        <end position="170"/>
    </location>
</feature>
<dbReference type="AlphaFoldDB" id="A0A9Q8ZG24"/>
<gene>
    <name evidence="2" type="ORF">yc1106_10011</name>
</gene>
<proteinExistence type="predicted"/>
<reference evidence="2" key="1">
    <citation type="submission" date="2021-12" db="EMBL/GenBank/DDBJ databases">
        <title>Curvularia clavata genome.</title>
        <authorList>
            <person name="Cao Y."/>
        </authorList>
    </citation>
    <scope>NUCLEOTIDE SEQUENCE</scope>
    <source>
        <strain evidence="2">Yc1106</strain>
    </source>
</reference>
<feature type="compositionally biased region" description="Basic and acidic residues" evidence="1">
    <location>
        <begin position="327"/>
        <end position="349"/>
    </location>
</feature>
<name>A0A9Q8ZG24_CURCL</name>
<evidence type="ECO:0000256" key="1">
    <source>
        <dbReference type="SAM" id="MobiDB-lite"/>
    </source>
</evidence>
<organism evidence="2 3">
    <name type="scientific">Curvularia clavata</name>
    <dbReference type="NCBI Taxonomy" id="95742"/>
    <lineage>
        <taxon>Eukaryota</taxon>
        <taxon>Fungi</taxon>
        <taxon>Dikarya</taxon>
        <taxon>Ascomycota</taxon>
        <taxon>Pezizomycotina</taxon>
        <taxon>Dothideomycetes</taxon>
        <taxon>Pleosporomycetidae</taxon>
        <taxon>Pleosporales</taxon>
        <taxon>Pleosporineae</taxon>
        <taxon>Pleosporaceae</taxon>
        <taxon>Curvularia</taxon>
    </lineage>
</organism>
<dbReference type="VEuPathDB" id="FungiDB:yc1106_10011"/>